<dbReference type="eggNOG" id="COG0715">
    <property type="taxonomic scope" value="Bacteria"/>
</dbReference>
<evidence type="ECO:0000256" key="1">
    <source>
        <dbReference type="ARBA" id="ARBA00004418"/>
    </source>
</evidence>
<dbReference type="Pfam" id="PF13379">
    <property type="entry name" value="NMT1_2"/>
    <property type="match status" value="1"/>
</dbReference>
<dbReference type="RefSeq" id="WP_052348260.1">
    <property type="nucleotide sequence ID" value="NZ_AONC01000067.1"/>
</dbReference>
<name>W9V1Z7_9GAMM</name>
<proteinExistence type="inferred from homology"/>
<evidence type="ECO:0000313" key="4">
    <source>
        <dbReference type="EMBL" id="EXJ13518.1"/>
    </source>
</evidence>
<dbReference type="AlphaFoldDB" id="W9V1Z7"/>
<dbReference type="GO" id="GO:0042597">
    <property type="term" value="C:periplasmic space"/>
    <property type="evidence" value="ECO:0007669"/>
    <property type="project" value="UniProtKB-SubCell"/>
</dbReference>
<dbReference type="Proteomes" id="UP000019460">
    <property type="component" value="Unassembled WGS sequence"/>
</dbReference>
<dbReference type="PANTHER" id="PTHR30024:SF47">
    <property type="entry name" value="TAURINE-BINDING PERIPLASMIC PROTEIN"/>
    <property type="match status" value="1"/>
</dbReference>
<dbReference type="SUPFAM" id="SSF53850">
    <property type="entry name" value="Periplasmic binding protein-like II"/>
    <property type="match status" value="1"/>
</dbReference>
<reference evidence="4 5" key="1">
    <citation type="submission" date="2012-11" db="EMBL/GenBank/DDBJ databases">
        <title>Genome assembly of Thiorhodococcus sp. AK35.</title>
        <authorList>
            <person name="Nupur N."/>
            <person name="Khatri I."/>
            <person name="Subramanian S."/>
            <person name="Pinnaka A."/>
        </authorList>
    </citation>
    <scope>NUCLEOTIDE SEQUENCE [LARGE SCALE GENOMIC DNA]</scope>
    <source>
        <strain evidence="4 5">AK35</strain>
    </source>
</reference>
<evidence type="ECO:0000313" key="5">
    <source>
        <dbReference type="Proteomes" id="UP000019460"/>
    </source>
</evidence>
<comment type="similarity">
    <text evidence="2">Belongs to the bacterial solute-binding protein SsuA/TauA family.</text>
</comment>
<dbReference type="EMBL" id="AONC01000067">
    <property type="protein sequence ID" value="EXJ13518.1"/>
    <property type="molecule type" value="Genomic_DNA"/>
</dbReference>
<gene>
    <name evidence="4" type="ORF">D779_3683</name>
</gene>
<keyword evidence="5" id="KW-1185">Reference proteome</keyword>
<comment type="subcellular location">
    <subcellularLocation>
        <location evidence="1">Periplasm</location>
    </subcellularLocation>
</comment>
<dbReference type="Gene3D" id="3.40.190.10">
    <property type="entry name" value="Periplasmic binding protein-like II"/>
    <property type="match status" value="2"/>
</dbReference>
<sequence length="333" mass="36872">MGNPSARYIRLLSLLIALALAAAVTGWLLGRRMPQVSLGINTWTGYDPLILAEEKGLFEHHGVQVQLRRFESTGDEMKAMQEGHLDGAAFTLDEALSVAASGVPLKIVLLIDYSMGGDMIVGKPSIASIRDLENRRVGYEGTMVGEFLLKRALQRHSMRASDVTLVDVAAADWIEAFEGEAIDALVCFNPTAALLLERMGGNMIFSSREIPFEIIDVLVFDTGFFERHPNTVPKILLTWFDSLDYIERHLDESARIIAARKGISTDLYKRGLDGLVAPDLEENSRMLDLSSTNNVYKYSQRIIDFMLAKGLLNARPSTVELFEPSVIQGLARP</sequence>
<accession>W9V1Z7</accession>
<dbReference type="PANTHER" id="PTHR30024">
    <property type="entry name" value="ALIPHATIC SULFONATES-BINDING PROTEIN-RELATED"/>
    <property type="match status" value="1"/>
</dbReference>
<dbReference type="STRING" id="1249627.D779_3683"/>
<comment type="caution">
    <text evidence="4">The sequence shown here is derived from an EMBL/GenBank/DDBJ whole genome shotgun (WGS) entry which is preliminary data.</text>
</comment>
<evidence type="ECO:0000256" key="3">
    <source>
        <dbReference type="ARBA" id="ARBA00022729"/>
    </source>
</evidence>
<dbReference type="OrthoDB" id="5292144at2"/>
<evidence type="ECO:0000256" key="2">
    <source>
        <dbReference type="ARBA" id="ARBA00010742"/>
    </source>
</evidence>
<organism evidence="4 5">
    <name type="scientific">Imhoffiella purpurea</name>
    <dbReference type="NCBI Taxonomy" id="1249627"/>
    <lineage>
        <taxon>Bacteria</taxon>
        <taxon>Pseudomonadati</taxon>
        <taxon>Pseudomonadota</taxon>
        <taxon>Gammaproteobacteria</taxon>
        <taxon>Chromatiales</taxon>
        <taxon>Chromatiaceae</taxon>
        <taxon>Imhoffiella</taxon>
    </lineage>
</organism>
<protein>
    <submittedName>
        <fullName evidence="4">ABC-type nitrate/sulfonate/bicarbonate transport system protein</fullName>
    </submittedName>
</protein>
<keyword evidence="3" id="KW-0732">Signal</keyword>